<accession>A0A1X1X325</accession>
<dbReference type="EMBL" id="LQPC01000002">
    <property type="protein sequence ID" value="ORV93153.1"/>
    <property type="molecule type" value="Genomic_DNA"/>
</dbReference>
<protein>
    <submittedName>
        <fullName evidence="1">Uncharacterized protein</fullName>
    </submittedName>
</protein>
<name>A0A1X1X325_MYCIR</name>
<comment type="caution">
    <text evidence="1">The sequence shown here is derived from an EMBL/GenBank/DDBJ whole genome shotgun (WGS) entry which is preliminary data.</text>
</comment>
<sequence length="95" mass="10749">MGEIADPLRRSKIFIEIQRLKPTIRSKSVASVHRRTRKRADCLVGVTDEDQRAEGTAFLQQAQAFQLHSVRILCLVNYQLAIPPGDGSRYLRVST</sequence>
<gene>
    <name evidence="1" type="ORF">AWC12_01885</name>
</gene>
<dbReference type="Proteomes" id="UP000193622">
    <property type="component" value="Unassembled WGS sequence"/>
</dbReference>
<dbReference type="AlphaFoldDB" id="A0A1X1X325"/>
<evidence type="ECO:0000313" key="2">
    <source>
        <dbReference type="Proteomes" id="UP000193622"/>
    </source>
</evidence>
<proteinExistence type="predicted"/>
<reference evidence="1 2" key="1">
    <citation type="submission" date="2016-01" db="EMBL/GenBank/DDBJ databases">
        <title>The new phylogeny of the genus Mycobacterium.</title>
        <authorList>
            <person name="Tarcisio F."/>
            <person name="Conor M."/>
            <person name="Antonella G."/>
            <person name="Elisabetta G."/>
            <person name="Giulia F.S."/>
            <person name="Sara T."/>
            <person name="Anna F."/>
            <person name="Clotilde B."/>
            <person name="Roberto B."/>
            <person name="Veronica D.S."/>
            <person name="Fabio R."/>
            <person name="Monica P."/>
            <person name="Olivier J."/>
            <person name="Enrico T."/>
            <person name="Nicola S."/>
        </authorList>
    </citation>
    <scope>NUCLEOTIDE SEQUENCE [LARGE SCALE GENOMIC DNA]</scope>
    <source>
        <strain evidence="1 2">DSM 45541</strain>
    </source>
</reference>
<organism evidence="1 2">
    <name type="scientific">Mycolicibacterium iranicum</name>
    <name type="common">Mycobacterium iranicum</name>
    <dbReference type="NCBI Taxonomy" id="912594"/>
    <lineage>
        <taxon>Bacteria</taxon>
        <taxon>Bacillati</taxon>
        <taxon>Actinomycetota</taxon>
        <taxon>Actinomycetes</taxon>
        <taxon>Mycobacteriales</taxon>
        <taxon>Mycobacteriaceae</taxon>
        <taxon>Mycolicibacterium</taxon>
    </lineage>
</organism>
<evidence type="ECO:0000313" key="1">
    <source>
        <dbReference type="EMBL" id="ORV93153.1"/>
    </source>
</evidence>